<dbReference type="AlphaFoldDB" id="A0AAW1UGN0"/>
<organism evidence="1 2">
    <name type="scientific">Henosepilachna vigintioctopunctata</name>
    <dbReference type="NCBI Taxonomy" id="420089"/>
    <lineage>
        <taxon>Eukaryota</taxon>
        <taxon>Metazoa</taxon>
        <taxon>Ecdysozoa</taxon>
        <taxon>Arthropoda</taxon>
        <taxon>Hexapoda</taxon>
        <taxon>Insecta</taxon>
        <taxon>Pterygota</taxon>
        <taxon>Neoptera</taxon>
        <taxon>Endopterygota</taxon>
        <taxon>Coleoptera</taxon>
        <taxon>Polyphaga</taxon>
        <taxon>Cucujiformia</taxon>
        <taxon>Coccinelloidea</taxon>
        <taxon>Coccinellidae</taxon>
        <taxon>Epilachninae</taxon>
        <taxon>Epilachnini</taxon>
        <taxon>Henosepilachna</taxon>
    </lineage>
</organism>
<comment type="caution">
    <text evidence="1">The sequence shown here is derived from an EMBL/GenBank/DDBJ whole genome shotgun (WGS) entry which is preliminary data.</text>
</comment>
<proteinExistence type="predicted"/>
<protein>
    <submittedName>
        <fullName evidence="1">Uncharacterized protein</fullName>
    </submittedName>
</protein>
<dbReference type="EMBL" id="JARQZJ010000064">
    <property type="protein sequence ID" value="KAK9880333.1"/>
    <property type="molecule type" value="Genomic_DNA"/>
</dbReference>
<evidence type="ECO:0000313" key="1">
    <source>
        <dbReference type="EMBL" id="KAK9880333.1"/>
    </source>
</evidence>
<reference evidence="1 2" key="1">
    <citation type="submission" date="2023-03" db="EMBL/GenBank/DDBJ databases">
        <title>Genome insight into feeding habits of ladybird beetles.</title>
        <authorList>
            <person name="Li H.-S."/>
            <person name="Huang Y.-H."/>
            <person name="Pang H."/>
        </authorList>
    </citation>
    <scope>NUCLEOTIDE SEQUENCE [LARGE SCALE GENOMIC DNA]</scope>
    <source>
        <strain evidence="1">SYSU_2023b</strain>
        <tissue evidence="1">Whole body</tissue>
    </source>
</reference>
<evidence type="ECO:0000313" key="2">
    <source>
        <dbReference type="Proteomes" id="UP001431783"/>
    </source>
</evidence>
<dbReference type="Proteomes" id="UP001431783">
    <property type="component" value="Unassembled WGS sequence"/>
</dbReference>
<gene>
    <name evidence="1" type="ORF">WA026_010218</name>
</gene>
<name>A0AAW1UGN0_9CUCU</name>
<sequence length="434" mass="48370">MEQSTNKTIILEQIEKVRDLDSETSKPKLHTKPDKTVKKTIIKAPSVSTSLYAILTPYLRTPVTGKSEPRNTLPPPITCTILLYFGILFIVQTLRSELKAGTITPRHKRFVLKFLRNYPPETLNIPGPLVALFESLNPAKPSNTLFATVTPKIYHSAHNLRAGQLINYDRHDVFRLSLPYIPGILGFIQKLITAAPAAIPDFTLPNAFDNTAERTLNGHVFQPNQWNEIERATLLLPGMLYIPETNRDIDTSFNRYGDRLNVPTPIAASNIRYTDEFCFLNQDDSWFGNVSQVMSTYCNYFVGSSTLATCSDVITTAPLAISDYTKGSTPNPEDNPIHTLTRAFHPTGIFELEYQHSTTEVNIAPTAAMIATGTKTNCRTSLPELGLFSELGTNIVTRTGPYWLHTPVHRITTKETTYKVTGAKNGSLRKSNPS</sequence>
<accession>A0AAW1UGN0</accession>
<keyword evidence="2" id="KW-1185">Reference proteome</keyword>